<name>A0A8S5V613_9CAUD</name>
<dbReference type="EMBL" id="BK016203">
    <property type="protein sequence ID" value="DAG02133.1"/>
    <property type="molecule type" value="Genomic_DNA"/>
</dbReference>
<proteinExistence type="predicted"/>
<accession>A0A8S5V613</accession>
<sequence>MPSNCIVCNSPDRAEIENAILSMTTNAPPNGANSIEAIAKQYGVPLDELKMHALFHTPLVGDNDVSVEQVTPEELGLPSATAGVQECSCGCNTAPQSKEPRDSLTRRLKLREADMLAAVGNEYLVTLKTMGRRINKLAQVSSLDIEDEEKQLKLAKLLTKPMVDLYVGLGGEVRQTVKTMAELDRMLNGPEENATSGLVALAKAIQGSDRSDG</sequence>
<protein>
    <submittedName>
        <fullName evidence="1">Uncharacterized protein</fullName>
    </submittedName>
</protein>
<evidence type="ECO:0000313" key="1">
    <source>
        <dbReference type="EMBL" id="DAG02133.1"/>
    </source>
</evidence>
<reference evidence="1" key="1">
    <citation type="journal article" date="2021" name="Proc. Natl. Acad. Sci. U.S.A.">
        <title>A Catalog of Tens of Thousands of Viruses from Human Metagenomes Reveals Hidden Associations with Chronic Diseases.</title>
        <authorList>
            <person name="Tisza M.J."/>
            <person name="Buck C.B."/>
        </authorList>
    </citation>
    <scope>NUCLEOTIDE SEQUENCE</scope>
    <source>
        <strain evidence="1">Ct4uh47</strain>
    </source>
</reference>
<organism evidence="1">
    <name type="scientific">Myoviridae sp. ct4uh47</name>
    <dbReference type="NCBI Taxonomy" id="2825032"/>
    <lineage>
        <taxon>Viruses</taxon>
        <taxon>Duplodnaviria</taxon>
        <taxon>Heunggongvirae</taxon>
        <taxon>Uroviricota</taxon>
        <taxon>Caudoviricetes</taxon>
    </lineage>
</organism>